<name>A0A645CE70_9ZZZZ</name>
<evidence type="ECO:0000256" key="8">
    <source>
        <dbReference type="ARBA" id="ARBA00023136"/>
    </source>
</evidence>
<keyword evidence="8 9" id="KW-0472">Membrane</keyword>
<keyword evidence="5" id="KW-1005">Bacterial flagellum biogenesis</keyword>
<accession>A0A645CE70</accession>
<keyword evidence="10" id="KW-0966">Cell projection</keyword>
<keyword evidence="2" id="KW-0813">Transport</keyword>
<feature type="transmembrane region" description="Helical" evidence="9">
    <location>
        <begin position="111"/>
        <end position="137"/>
    </location>
</feature>
<dbReference type="GO" id="GO:0044781">
    <property type="term" value="P:bacterial-type flagellum organization"/>
    <property type="evidence" value="ECO:0007669"/>
    <property type="project" value="UniProtKB-KW"/>
</dbReference>
<evidence type="ECO:0000256" key="1">
    <source>
        <dbReference type="ARBA" id="ARBA00004651"/>
    </source>
</evidence>
<sequence>MLTARSYLTGFAIKSMLLSLPVLALAALLSVALLGAQTRINFTLSRLKPDWKRINPIEGLKKLITIRSLTELVKSAVKVAIVAVVLYTEIKGNLPEMIRLMDKSLSDSLVFIGRTALLIALKAGLYLLAFGVLDYFYQWWEYERQIRMSFQEIKDEYKETEGDPQIRSQRKERQRRMSMLRIAQKVPQANVVIRNPTHFAVAVKYDPEQDKAPKVVAKGQDYLALKIVEIAEKHNIPVTANPPLARGLYESVEMDREIPEKYYQAVAEVLVFVYSKLRG</sequence>
<dbReference type="InterPro" id="IPR029025">
    <property type="entry name" value="T3SS_substrate_exporter_C"/>
</dbReference>
<evidence type="ECO:0000256" key="3">
    <source>
        <dbReference type="ARBA" id="ARBA00022475"/>
    </source>
</evidence>
<organism evidence="10">
    <name type="scientific">bioreactor metagenome</name>
    <dbReference type="NCBI Taxonomy" id="1076179"/>
    <lineage>
        <taxon>unclassified sequences</taxon>
        <taxon>metagenomes</taxon>
        <taxon>ecological metagenomes</taxon>
    </lineage>
</organism>
<dbReference type="PANTHER" id="PTHR30531">
    <property type="entry name" value="FLAGELLAR BIOSYNTHETIC PROTEIN FLHB"/>
    <property type="match status" value="1"/>
</dbReference>
<evidence type="ECO:0000256" key="9">
    <source>
        <dbReference type="SAM" id="Phobius"/>
    </source>
</evidence>
<dbReference type="PRINTS" id="PR00950">
    <property type="entry name" value="TYPE3IMSPROT"/>
</dbReference>
<dbReference type="SUPFAM" id="SSF160544">
    <property type="entry name" value="EscU C-terminal domain-like"/>
    <property type="match status" value="1"/>
</dbReference>
<keyword evidence="3" id="KW-1003">Cell membrane</keyword>
<evidence type="ECO:0000256" key="4">
    <source>
        <dbReference type="ARBA" id="ARBA00022692"/>
    </source>
</evidence>
<dbReference type="PANTHER" id="PTHR30531:SF12">
    <property type="entry name" value="FLAGELLAR BIOSYNTHETIC PROTEIN FLHB"/>
    <property type="match status" value="1"/>
</dbReference>
<keyword evidence="7 9" id="KW-1133">Transmembrane helix</keyword>
<proteinExistence type="predicted"/>
<reference evidence="10" key="1">
    <citation type="submission" date="2019-08" db="EMBL/GenBank/DDBJ databases">
        <authorList>
            <person name="Kucharzyk K."/>
            <person name="Murdoch R.W."/>
            <person name="Higgins S."/>
            <person name="Loffler F."/>
        </authorList>
    </citation>
    <scope>NUCLEOTIDE SEQUENCE</scope>
</reference>
<dbReference type="Gene3D" id="6.10.250.2080">
    <property type="match status" value="1"/>
</dbReference>
<keyword evidence="4 9" id="KW-0812">Transmembrane</keyword>
<dbReference type="GO" id="GO:0009306">
    <property type="term" value="P:protein secretion"/>
    <property type="evidence" value="ECO:0007669"/>
    <property type="project" value="InterPro"/>
</dbReference>
<dbReference type="EMBL" id="VSSQ01026495">
    <property type="protein sequence ID" value="MPM75241.1"/>
    <property type="molecule type" value="Genomic_DNA"/>
</dbReference>
<dbReference type="GO" id="GO:0005886">
    <property type="term" value="C:plasma membrane"/>
    <property type="evidence" value="ECO:0007669"/>
    <property type="project" value="UniProtKB-SubCell"/>
</dbReference>
<dbReference type="Gene3D" id="3.40.1690.10">
    <property type="entry name" value="secretion proteins EscU"/>
    <property type="match status" value="1"/>
</dbReference>
<comment type="caution">
    <text evidence="10">The sequence shown here is derived from an EMBL/GenBank/DDBJ whole genome shotgun (WGS) entry which is preliminary data.</text>
</comment>
<dbReference type="AlphaFoldDB" id="A0A645CE70"/>
<keyword evidence="10" id="KW-0282">Flagellum</keyword>
<dbReference type="FunFam" id="3.40.1690.10:FF:000001">
    <property type="entry name" value="Flagellar biosynthetic protein FlhB"/>
    <property type="match status" value="1"/>
</dbReference>
<gene>
    <name evidence="10" type="primary">flhB_19</name>
    <name evidence="10" type="ORF">SDC9_122233</name>
</gene>
<protein>
    <submittedName>
        <fullName evidence="10">Flagellar biosynthetic protein FlhB</fullName>
    </submittedName>
</protein>
<comment type="subcellular location">
    <subcellularLocation>
        <location evidence="1">Cell membrane</location>
        <topology evidence="1">Multi-pass membrane protein</topology>
    </subcellularLocation>
</comment>
<evidence type="ECO:0000256" key="7">
    <source>
        <dbReference type="ARBA" id="ARBA00022989"/>
    </source>
</evidence>
<dbReference type="Pfam" id="PF01312">
    <property type="entry name" value="Bac_export_2"/>
    <property type="match status" value="1"/>
</dbReference>
<evidence type="ECO:0000256" key="5">
    <source>
        <dbReference type="ARBA" id="ARBA00022795"/>
    </source>
</evidence>
<evidence type="ECO:0000256" key="2">
    <source>
        <dbReference type="ARBA" id="ARBA00022448"/>
    </source>
</evidence>
<keyword evidence="6" id="KW-0653">Protein transport</keyword>
<evidence type="ECO:0000313" key="10">
    <source>
        <dbReference type="EMBL" id="MPM75241.1"/>
    </source>
</evidence>
<keyword evidence="10" id="KW-0969">Cilium</keyword>
<evidence type="ECO:0000256" key="6">
    <source>
        <dbReference type="ARBA" id="ARBA00022927"/>
    </source>
</evidence>
<dbReference type="InterPro" id="IPR006135">
    <property type="entry name" value="T3SS_substrate_exporter"/>
</dbReference>